<evidence type="ECO:0000256" key="2">
    <source>
        <dbReference type="ARBA" id="ARBA00004141"/>
    </source>
</evidence>
<accession>A0A1F8AQU4</accession>
<evidence type="ECO:0000313" key="13">
    <source>
        <dbReference type="EMBL" id="OGM54127.1"/>
    </source>
</evidence>
<keyword evidence="5 11" id="KW-0812">Transmembrane</keyword>
<dbReference type="Pfam" id="PF02163">
    <property type="entry name" value="Peptidase_M50"/>
    <property type="match status" value="1"/>
</dbReference>
<evidence type="ECO:0000256" key="5">
    <source>
        <dbReference type="ARBA" id="ARBA00022692"/>
    </source>
</evidence>
<dbReference type="Pfam" id="PF17820">
    <property type="entry name" value="PDZ_6"/>
    <property type="match status" value="1"/>
</dbReference>
<evidence type="ECO:0000256" key="11">
    <source>
        <dbReference type="SAM" id="Phobius"/>
    </source>
</evidence>
<dbReference type="InterPro" id="IPR041489">
    <property type="entry name" value="PDZ_6"/>
</dbReference>
<keyword evidence="4" id="KW-0645">Protease</keyword>
<dbReference type="EMBL" id="MGGX01000039">
    <property type="protein sequence ID" value="OGM54127.1"/>
    <property type="molecule type" value="Genomic_DNA"/>
</dbReference>
<dbReference type="PANTHER" id="PTHR42837">
    <property type="entry name" value="REGULATOR OF SIGMA-E PROTEASE RSEP"/>
    <property type="match status" value="1"/>
</dbReference>
<dbReference type="GO" id="GO:0006508">
    <property type="term" value="P:proteolysis"/>
    <property type="evidence" value="ECO:0007669"/>
    <property type="project" value="UniProtKB-KW"/>
</dbReference>
<organism evidence="13 14">
    <name type="scientific">Candidatus Woesebacteria bacterium RIFCSPHIGHO2_12_FULL_42_9</name>
    <dbReference type="NCBI Taxonomy" id="1802511"/>
    <lineage>
        <taxon>Bacteria</taxon>
        <taxon>Candidatus Woeseibacteriota</taxon>
    </lineage>
</organism>
<dbReference type="Gene3D" id="2.30.42.10">
    <property type="match status" value="1"/>
</dbReference>
<evidence type="ECO:0000256" key="6">
    <source>
        <dbReference type="ARBA" id="ARBA00022801"/>
    </source>
</evidence>
<dbReference type="Proteomes" id="UP000177794">
    <property type="component" value="Unassembled WGS sequence"/>
</dbReference>
<feature type="transmembrane region" description="Helical" evidence="11">
    <location>
        <begin position="272"/>
        <end position="294"/>
    </location>
</feature>
<dbReference type="GO" id="GO:0004222">
    <property type="term" value="F:metalloendopeptidase activity"/>
    <property type="evidence" value="ECO:0007669"/>
    <property type="project" value="InterPro"/>
</dbReference>
<evidence type="ECO:0000256" key="1">
    <source>
        <dbReference type="ARBA" id="ARBA00001947"/>
    </source>
</evidence>
<protein>
    <recommendedName>
        <fullName evidence="12">PDZ domain-containing protein</fullName>
    </recommendedName>
</protein>
<keyword evidence="7" id="KW-0862">Zinc</keyword>
<dbReference type="SUPFAM" id="SSF50156">
    <property type="entry name" value="PDZ domain-like"/>
    <property type="match status" value="1"/>
</dbReference>
<feature type="transmembrane region" description="Helical" evidence="11">
    <location>
        <begin position="93"/>
        <end position="118"/>
    </location>
</feature>
<sequence length="363" mass="39137">MLSTILTFLLVLSILVLVHELGHFIVARLAGVWVEEFGFGIPPRIVGKKIGNTIYSINLLPFGGFVRLHGESSDQGIKKPKKAFLNKSKVQRLGILLAGVAMNFLLAVVAFGIVYSLTGVPRESKNVKIVDIAAGSPAQISGLVVGDVVRKVGSEEVETTQEFIALIEQEKGNKVQIEIDSGKKIIVSPRENPPEGEGPLGVAISTMEIYFPPIWQRPFYGAYYGFQDAYFWGREVVGGIGTVLSGLSRGQAPRDLAGPVGIYALTSEVSKFGTLALIHFVGILSVNLAILNILPFPALDGGRVLFVIIETFIGKRITPKVEAAFHTVGMAILLFLLLAITARDIQRLISAGSLSSFVEGVLR</sequence>
<evidence type="ECO:0000256" key="7">
    <source>
        <dbReference type="ARBA" id="ARBA00022833"/>
    </source>
</evidence>
<keyword evidence="8 11" id="KW-1133">Transmembrane helix</keyword>
<comment type="similarity">
    <text evidence="3">Belongs to the peptidase M50B family.</text>
</comment>
<reference evidence="13 14" key="1">
    <citation type="journal article" date="2016" name="Nat. Commun.">
        <title>Thousands of microbial genomes shed light on interconnected biogeochemical processes in an aquifer system.</title>
        <authorList>
            <person name="Anantharaman K."/>
            <person name="Brown C.T."/>
            <person name="Hug L.A."/>
            <person name="Sharon I."/>
            <person name="Castelle C.J."/>
            <person name="Probst A.J."/>
            <person name="Thomas B.C."/>
            <person name="Singh A."/>
            <person name="Wilkins M.J."/>
            <person name="Karaoz U."/>
            <person name="Brodie E.L."/>
            <person name="Williams K.H."/>
            <person name="Hubbard S.S."/>
            <person name="Banfield J.F."/>
        </authorList>
    </citation>
    <scope>NUCLEOTIDE SEQUENCE [LARGE SCALE GENOMIC DNA]</scope>
</reference>
<dbReference type="InterPro" id="IPR008915">
    <property type="entry name" value="Peptidase_M50"/>
</dbReference>
<dbReference type="InterPro" id="IPR001478">
    <property type="entry name" value="PDZ"/>
</dbReference>
<evidence type="ECO:0000313" key="14">
    <source>
        <dbReference type="Proteomes" id="UP000177794"/>
    </source>
</evidence>
<evidence type="ECO:0000256" key="4">
    <source>
        <dbReference type="ARBA" id="ARBA00022670"/>
    </source>
</evidence>
<gene>
    <name evidence="13" type="ORF">A3E15_03620</name>
</gene>
<evidence type="ECO:0000256" key="8">
    <source>
        <dbReference type="ARBA" id="ARBA00022989"/>
    </source>
</evidence>
<comment type="cofactor">
    <cofactor evidence="1">
        <name>Zn(2+)</name>
        <dbReference type="ChEBI" id="CHEBI:29105"/>
    </cofactor>
</comment>
<dbReference type="PANTHER" id="PTHR42837:SF2">
    <property type="entry name" value="MEMBRANE METALLOPROTEASE ARASP2, CHLOROPLASTIC-RELATED"/>
    <property type="match status" value="1"/>
</dbReference>
<dbReference type="GO" id="GO:0016020">
    <property type="term" value="C:membrane"/>
    <property type="evidence" value="ECO:0007669"/>
    <property type="project" value="UniProtKB-SubCell"/>
</dbReference>
<feature type="transmembrane region" description="Helical" evidence="11">
    <location>
        <begin position="323"/>
        <end position="342"/>
    </location>
</feature>
<dbReference type="InterPro" id="IPR036034">
    <property type="entry name" value="PDZ_sf"/>
</dbReference>
<keyword evidence="10 11" id="KW-0472">Membrane</keyword>
<evidence type="ECO:0000256" key="10">
    <source>
        <dbReference type="ARBA" id="ARBA00023136"/>
    </source>
</evidence>
<evidence type="ECO:0000256" key="3">
    <source>
        <dbReference type="ARBA" id="ARBA00007931"/>
    </source>
</evidence>
<dbReference type="InterPro" id="IPR004387">
    <property type="entry name" value="Pept_M50_Zn"/>
</dbReference>
<dbReference type="AlphaFoldDB" id="A0A1F8AQU4"/>
<evidence type="ECO:0000256" key="9">
    <source>
        <dbReference type="ARBA" id="ARBA00023049"/>
    </source>
</evidence>
<comment type="caution">
    <text evidence="13">The sequence shown here is derived from an EMBL/GenBank/DDBJ whole genome shotgun (WGS) entry which is preliminary data.</text>
</comment>
<proteinExistence type="inferred from homology"/>
<feature type="domain" description="PDZ" evidence="12">
    <location>
        <begin position="91"/>
        <end position="183"/>
    </location>
</feature>
<dbReference type="SMART" id="SM00228">
    <property type="entry name" value="PDZ"/>
    <property type="match status" value="1"/>
</dbReference>
<evidence type="ECO:0000259" key="12">
    <source>
        <dbReference type="SMART" id="SM00228"/>
    </source>
</evidence>
<dbReference type="CDD" id="cd06163">
    <property type="entry name" value="S2P-M50_PDZ_RseP-like"/>
    <property type="match status" value="1"/>
</dbReference>
<comment type="subcellular location">
    <subcellularLocation>
        <location evidence="2">Membrane</location>
        <topology evidence="2">Multi-pass membrane protein</topology>
    </subcellularLocation>
</comment>
<name>A0A1F8AQU4_9BACT</name>
<keyword evidence="9" id="KW-0482">Metalloprotease</keyword>
<keyword evidence="6" id="KW-0378">Hydrolase</keyword>
<dbReference type="STRING" id="1802511.A3E15_03620"/>